<keyword evidence="6" id="KW-1185">Reference proteome</keyword>
<proteinExistence type="predicted"/>
<evidence type="ECO:0000313" key="6">
    <source>
        <dbReference type="Proteomes" id="UP000504603"/>
    </source>
</evidence>
<protein>
    <submittedName>
        <fullName evidence="7 8">Double-stranded RNA-binding protein 1-like isoform X1</fullName>
    </submittedName>
</protein>
<evidence type="ECO:0000256" key="3">
    <source>
        <dbReference type="PROSITE-ProRule" id="PRU00266"/>
    </source>
</evidence>
<dbReference type="Pfam" id="PF00035">
    <property type="entry name" value="dsrm"/>
    <property type="match status" value="3"/>
</dbReference>
<evidence type="ECO:0000259" key="5">
    <source>
        <dbReference type="PROSITE" id="PS50137"/>
    </source>
</evidence>
<dbReference type="Gene3D" id="3.30.160.20">
    <property type="match status" value="3"/>
</dbReference>
<feature type="compositionally biased region" description="Pro residues" evidence="4">
    <location>
        <begin position="74"/>
        <end position="94"/>
    </location>
</feature>
<dbReference type="SUPFAM" id="SSF54768">
    <property type="entry name" value="dsRNA-binding domain-like"/>
    <property type="match status" value="3"/>
</dbReference>
<dbReference type="SMART" id="SM00358">
    <property type="entry name" value="DSRM"/>
    <property type="match status" value="3"/>
</dbReference>
<dbReference type="GeneID" id="111017818"/>
<dbReference type="OrthoDB" id="5988181at2759"/>
<dbReference type="PANTHER" id="PTHR46031:SF16">
    <property type="entry name" value="DOUBLE-STRANDED RNA-BINDING PROTEIN 4"/>
    <property type="match status" value="1"/>
</dbReference>
<evidence type="ECO:0000313" key="7">
    <source>
        <dbReference type="RefSeq" id="XP_022149387.1"/>
    </source>
</evidence>
<feature type="domain" description="DRBM" evidence="5">
    <location>
        <begin position="301"/>
        <end position="369"/>
    </location>
</feature>
<dbReference type="KEGG" id="mcha:111017818"/>
<feature type="domain" description="DRBM" evidence="5">
    <location>
        <begin position="224"/>
        <end position="288"/>
    </location>
</feature>
<dbReference type="InterPro" id="IPR014720">
    <property type="entry name" value="dsRBD_dom"/>
</dbReference>
<accession>A0A6J1D6X0</accession>
<keyword evidence="2 3" id="KW-0694">RNA-binding</keyword>
<dbReference type="RefSeq" id="XP_022149387.1">
    <property type="nucleotide sequence ID" value="XM_022293695.1"/>
</dbReference>
<evidence type="ECO:0000256" key="2">
    <source>
        <dbReference type="ARBA" id="ARBA00022884"/>
    </source>
</evidence>
<reference evidence="7 8" key="1">
    <citation type="submission" date="2025-04" db="UniProtKB">
        <authorList>
            <consortium name="RefSeq"/>
        </authorList>
    </citation>
    <scope>IDENTIFICATION</scope>
    <source>
        <strain evidence="7 8">OHB3-1</strain>
    </source>
</reference>
<feature type="region of interest" description="Disordered" evidence="4">
    <location>
        <begin position="396"/>
        <end position="426"/>
    </location>
</feature>
<evidence type="ECO:0000256" key="1">
    <source>
        <dbReference type="ARBA" id="ARBA00022737"/>
    </source>
</evidence>
<dbReference type="RefSeq" id="XP_022149389.1">
    <property type="nucleotide sequence ID" value="XM_022293697.1"/>
</dbReference>
<name>A0A6J1D6X0_MOMCH</name>
<gene>
    <name evidence="7 8" type="primary">LOC111017818</name>
</gene>
<evidence type="ECO:0000313" key="8">
    <source>
        <dbReference type="RefSeq" id="XP_022149389.1"/>
    </source>
</evidence>
<dbReference type="Proteomes" id="UP000504603">
    <property type="component" value="Unplaced"/>
</dbReference>
<feature type="domain" description="DRBM" evidence="5">
    <location>
        <begin position="1"/>
        <end position="70"/>
    </location>
</feature>
<dbReference type="PROSITE" id="PS50137">
    <property type="entry name" value="DS_RBD"/>
    <property type="match status" value="3"/>
</dbReference>
<organism evidence="6 8">
    <name type="scientific">Momordica charantia</name>
    <name type="common">Bitter gourd</name>
    <name type="synonym">Balsam pear</name>
    <dbReference type="NCBI Taxonomy" id="3673"/>
    <lineage>
        <taxon>Eukaryota</taxon>
        <taxon>Viridiplantae</taxon>
        <taxon>Streptophyta</taxon>
        <taxon>Embryophyta</taxon>
        <taxon>Tracheophyta</taxon>
        <taxon>Spermatophyta</taxon>
        <taxon>Magnoliopsida</taxon>
        <taxon>eudicotyledons</taxon>
        <taxon>Gunneridae</taxon>
        <taxon>Pentapetalae</taxon>
        <taxon>rosids</taxon>
        <taxon>fabids</taxon>
        <taxon>Cucurbitales</taxon>
        <taxon>Cucurbitaceae</taxon>
        <taxon>Momordiceae</taxon>
        <taxon>Momordica</taxon>
    </lineage>
</organism>
<dbReference type="PANTHER" id="PTHR46031">
    <property type="match status" value="1"/>
</dbReference>
<keyword evidence="1" id="KW-0677">Repeat</keyword>
<sequence>MYKSKLQELCHRKSCKLPEYSVFKQGQDHDPRFEAIVTVNDKEFRSQTPCKSSKQAQNEAAKLAFDFFSLPSSPSCPQPQPQPQPQLQPQPPLQPKQHRPQPLFPMSSPPPEQLHCISQFPQPSLSISSFPQPSLPSHLGTFDARTKLDDKLSSPWRPEAKLEVANETSEIEESTKDSSVMNYNTDIKCTTEESVQPNVQDTNQSPVDDDIDKGFTKLTGMQHLHKNQLQNFAQKRNLTLPIYTCERDGPPHASRFRCKVEIGGRTYESSELFATLKDAENAVAKVALLSCQDGAQENPGLYKNFLQEMAQKRGLGLPAYSTLQSGEVHAPIFVSIVKVGEETFEGQQSRTKKQAEMSAAKVAYISLKEGKNHLIASPGGQASQVEVVSSSSQSNVSTNMELVRSSPSIEKQPNDGGPCSISTRKRAPSCDLGSEVQNVAQHDVPSESNNYVLNLISKLEAGKSSSSKRIFVCPREPNMKFPQDSTILSMSDDKWVAFSLSNEASQ</sequence>
<dbReference type="AlphaFoldDB" id="A0A6J1D6X0"/>
<feature type="region of interest" description="Disordered" evidence="4">
    <location>
        <begin position="68"/>
        <end position="117"/>
    </location>
</feature>
<dbReference type="GO" id="GO:0003723">
    <property type="term" value="F:RNA binding"/>
    <property type="evidence" value="ECO:0007669"/>
    <property type="project" value="UniProtKB-UniRule"/>
</dbReference>
<evidence type="ECO:0000256" key="4">
    <source>
        <dbReference type="SAM" id="MobiDB-lite"/>
    </source>
</evidence>